<dbReference type="EMBL" id="CP091871">
    <property type="protein sequence ID" value="WEU40163.1"/>
    <property type="molecule type" value="Genomic_DNA"/>
</dbReference>
<reference evidence="1" key="1">
    <citation type="journal article" date="2017" name="Nature">
        <title>Asgard archaea illuminate the origin of eukaryotic cellular complexity.</title>
        <authorList>
            <person name="Zaremba-Niedzwiedzka K."/>
            <person name="Caceres E.F."/>
            <person name="Saw J.H."/>
            <person name="Backstrom D."/>
            <person name="Juzokaite L."/>
            <person name="Vancaester E."/>
            <person name="Seitz K.W."/>
            <person name="Anantharaman K."/>
            <person name="Starnawski P."/>
            <person name="Kjeldsen K.U."/>
            <person name="Scott M.B."/>
            <person name="Nunoura T."/>
            <person name="Banfield J.F."/>
            <person name="Schramm A."/>
            <person name="Baker B.J."/>
            <person name="Spang A."/>
            <person name="Ettema T.J.G."/>
        </authorList>
    </citation>
    <scope>NUCLEOTIDE SEQUENCE</scope>
    <source>
        <strain evidence="1">LCB_4</strain>
    </source>
</reference>
<organism evidence="1 2">
    <name type="scientific">Odinarchaeota yellowstonii (strain LCB_4)</name>
    <dbReference type="NCBI Taxonomy" id="1841599"/>
    <lineage>
        <taxon>Archaea</taxon>
        <taxon>Promethearchaeati</taxon>
        <taxon>Candidatus Odinarchaeota</taxon>
        <taxon>Candidatus Odinarchaeia</taxon>
        <taxon>Candidatus Odinarchaeales</taxon>
        <taxon>Candidatus Odinarchaeaceae</taxon>
        <taxon>Candidatus Odinarchaeum</taxon>
    </lineage>
</organism>
<protein>
    <submittedName>
        <fullName evidence="1">Uncharacterized protein</fullName>
    </submittedName>
</protein>
<accession>A0AAF0IAQ2</accession>
<dbReference type="AlphaFoldDB" id="A0AAF0IAQ2"/>
<reference evidence="1" key="2">
    <citation type="journal article" date="2022" name="Nat. Microbiol.">
        <title>A closed Candidatus Odinarchaeum chromosome exposes Asgard archaeal viruses.</title>
        <authorList>
            <person name="Tamarit D."/>
            <person name="Caceres E.F."/>
            <person name="Krupovic M."/>
            <person name="Nijland R."/>
            <person name="Eme L."/>
            <person name="Robinson N.P."/>
            <person name="Ettema T.J.G."/>
        </authorList>
    </citation>
    <scope>NUCLEOTIDE SEQUENCE</scope>
    <source>
        <strain evidence="1">LCB_4</strain>
    </source>
</reference>
<sequence length="136" mass="15943">MDEDLERLKRIVRKYVRIPRGVEDLMGYILGVADSLRGEGVMSVEDFNEIEGTIRRRVGDEGVEAIRRENFFLELEPLRDLSHAYYIEKYGDVFQPDPEELKKIREINSFWNDLFDSKDVEEGGKKTHGGKRLKHK</sequence>
<dbReference type="Proteomes" id="UP000186851">
    <property type="component" value="Chromosome"/>
</dbReference>
<evidence type="ECO:0000313" key="1">
    <source>
        <dbReference type="EMBL" id="WEU40163.1"/>
    </source>
</evidence>
<gene>
    <name evidence="1" type="ORF">OdinLCB4_006740</name>
</gene>
<dbReference type="KEGG" id="oyw:OdinLCB4_006740"/>
<evidence type="ECO:0000313" key="2">
    <source>
        <dbReference type="Proteomes" id="UP000186851"/>
    </source>
</evidence>
<name>A0AAF0IAQ2_ODILC</name>
<proteinExistence type="predicted"/>